<dbReference type="RefSeq" id="WP_200234730.1">
    <property type="nucleotide sequence ID" value="NZ_NRRV01000009.1"/>
</dbReference>
<dbReference type="EMBL" id="NRRV01000009">
    <property type="protein sequence ID" value="MBK1630154.1"/>
    <property type="molecule type" value="Genomic_DNA"/>
</dbReference>
<dbReference type="InterPro" id="IPR002060">
    <property type="entry name" value="Squ/phyt_synthse"/>
</dbReference>
<dbReference type="Pfam" id="PF00494">
    <property type="entry name" value="SQS_PSY"/>
    <property type="match status" value="1"/>
</dbReference>
<dbReference type="SUPFAM" id="SSF48576">
    <property type="entry name" value="Terpenoid synthases"/>
    <property type="match status" value="1"/>
</dbReference>
<dbReference type="PANTHER" id="PTHR31480">
    <property type="entry name" value="BIFUNCTIONAL LYCOPENE CYCLASE/PHYTOENE SYNTHASE"/>
    <property type="match status" value="1"/>
</dbReference>
<reference evidence="1 2" key="1">
    <citation type="journal article" date="2020" name="Microorganisms">
        <title>Osmotic Adaptation and Compatible Solute Biosynthesis of Phototrophic Bacteria as Revealed from Genome Analyses.</title>
        <authorList>
            <person name="Imhoff J.F."/>
            <person name="Rahn T."/>
            <person name="Kunzel S."/>
            <person name="Keller A."/>
            <person name="Neulinger S.C."/>
        </authorList>
    </citation>
    <scope>NUCLEOTIDE SEQUENCE [LARGE SCALE GENOMIC DNA]</scope>
    <source>
        <strain evidence="1 2">DSM 6210</strain>
    </source>
</reference>
<keyword evidence="2" id="KW-1185">Reference proteome</keyword>
<organism evidence="1 2">
    <name type="scientific">Thiohalocapsa halophila</name>
    <dbReference type="NCBI Taxonomy" id="69359"/>
    <lineage>
        <taxon>Bacteria</taxon>
        <taxon>Pseudomonadati</taxon>
        <taxon>Pseudomonadota</taxon>
        <taxon>Gammaproteobacteria</taxon>
        <taxon>Chromatiales</taxon>
        <taxon>Chromatiaceae</taxon>
        <taxon>Thiohalocapsa</taxon>
    </lineage>
</organism>
<sequence length="281" mass="30921">MPAPDTAPGSAEWRYPNRATPPGSSLYYAVRFAPRELRDALAALAGFRHEVRAILDEVSDPGVARLKLDWWRDEIRRTLEGAPRHPLSHVLTATLEPTASGERLPAGPFLAIADAVEQELRRQRPPDTQALRAADTHDLGALFELLARAHGKHDESAIAPARQIGGWCGSVRRLRDAGLLLRRDRSVLPTDTLAAAGLSHEALASSEHRHRLPQLLAPEAEALCEAAPLTASEALPRALRIQQRIHAALLEELLRSELAVVDQRIGLTPLRKLWIAARTKR</sequence>
<dbReference type="Proteomes" id="UP000748752">
    <property type="component" value="Unassembled WGS sequence"/>
</dbReference>
<proteinExistence type="predicted"/>
<comment type="caution">
    <text evidence="1">The sequence shown here is derived from an EMBL/GenBank/DDBJ whole genome shotgun (WGS) entry which is preliminary data.</text>
</comment>
<dbReference type="InterPro" id="IPR008949">
    <property type="entry name" value="Isoprenoid_synthase_dom_sf"/>
</dbReference>
<dbReference type="Gene3D" id="1.10.600.10">
    <property type="entry name" value="Farnesyl Diphosphate Synthase"/>
    <property type="match status" value="1"/>
</dbReference>
<gene>
    <name evidence="1" type="ORF">CKO31_05235</name>
</gene>
<evidence type="ECO:0000313" key="1">
    <source>
        <dbReference type="EMBL" id="MBK1630154.1"/>
    </source>
</evidence>
<evidence type="ECO:0008006" key="3">
    <source>
        <dbReference type="Google" id="ProtNLM"/>
    </source>
</evidence>
<evidence type="ECO:0000313" key="2">
    <source>
        <dbReference type="Proteomes" id="UP000748752"/>
    </source>
</evidence>
<protein>
    <recommendedName>
        <fullName evidence="3">Squalene/phytoene synthase family protein</fullName>
    </recommendedName>
</protein>
<accession>A0ABS1CE53</accession>
<name>A0ABS1CE53_9GAMM</name>